<evidence type="ECO:0000313" key="1">
    <source>
        <dbReference type="EMBL" id="KAL0630343.1"/>
    </source>
</evidence>
<comment type="caution">
    <text evidence="1">The sequence shown here is derived from an EMBL/GenBank/DDBJ whole genome shotgun (WGS) entry which is preliminary data.</text>
</comment>
<dbReference type="EMBL" id="JBBBZM010000780">
    <property type="protein sequence ID" value="KAL0630343.1"/>
    <property type="molecule type" value="Genomic_DNA"/>
</dbReference>
<name>A0ABR3G312_9PEZI</name>
<reference evidence="1 2" key="1">
    <citation type="submission" date="2024-02" db="EMBL/GenBank/DDBJ databases">
        <title>Discinaceae phylogenomics.</title>
        <authorList>
            <person name="Dirks A.C."/>
            <person name="James T.Y."/>
        </authorList>
    </citation>
    <scope>NUCLEOTIDE SEQUENCE [LARGE SCALE GENOMIC DNA]</scope>
    <source>
        <strain evidence="1 2">ACD0624</strain>
    </source>
</reference>
<sequence length="245" mass="27687">MSFAATLWEWYGEGEYKRVLIVCEAFPALEFLAMSADKQREAIPDCPACEAWSMTMLPLSDTLEACGNAMPSVVSSGLQNLWQLCNGLSVEAFRCGDRSIFDHQDWQSIRDSATDLLRLMERLEISPFLNELTMDCHNEVNGLGRLNDLLREHDCVMSIDIKFDDFKYDLRLKLSADESGLDAVTFTFHDISALDLSGFGGGLTQFMHLEASRLDDGLDRIRYEIRDLSGEKISFKFFTFSGSDI</sequence>
<organism evidence="1 2">
    <name type="scientific">Discina gigas</name>
    <dbReference type="NCBI Taxonomy" id="1032678"/>
    <lineage>
        <taxon>Eukaryota</taxon>
        <taxon>Fungi</taxon>
        <taxon>Dikarya</taxon>
        <taxon>Ascomycota</taxon>
        <taxon>Pezizomycotina</taxon>
        <taxon>Pezizomycetes</taxon>
        <taxon>Pezizales</taxon>
        <taxon>Discinaceae</taxon>
        <taxon>Discina</taxon>
    </lineage>
</organism>
<dbReference type="Proteomes" id="UP001447188">
    <property type="component" value="Unassembled WGS sequence"/>
</dbReference>
<proteinExistence type="predicted"/>
<gene>
    <name evidence="1" type="ORF">Q9L58_010810</name>
</gene>
<evidence type="ECO:0000313" key="2">
    <source>
        <dbReference type="Proteomes" id="UP001447188"/>
    </source>
</evidence>
<protein>
    <submittedName>
        <fullName evidence="1">Uncharacterized protein</fullName>
    </submittedName>
</protein>
<keyword evidence="2" id="KW-1185">Reference proteome</keyword>
<accession>A0ABR3G312</accession>